<accession>A0ABT1S4L4</accession>
<proteinExistence type="predicted"/>
<dbReference type="EMBL" id="JANFZH010000072">
    <property type="protein sequence ID" value="MCQ4841753.1"/>
    <property type="molecule type" value="Genomic_DNA"/>
</dbReference>
<evidence type="ECO:0000313" key="2">
    <source>
        <dbReference type="Proteomes" id="UP001524473"/>
    </source>
</evidence>
<comment type="caution">
    <text evidence="1">The sequence shown here is derived from an EMBL/GenBank/DDBJ whole genome shotgun (WGS) entry which is preliminary data.</text>
</comment>
<dbReference type="RefSeq" id="WP_176834383.1">
    <property type="nucleotide sequence ID" value="NZ_JANFZG010000072.1"/>
</dbReference>
<reference evidence="1 2" key="1">
    <citation type="submission" date="2022-06" db="EMBL/GenBank/DDBJ databases">
        <title>Isolation of gut microbiota from human fecal samples.</title>
        <authorList>
            <person name="Pamer E.G."/>
            <person name="Barat B."/>
            <person name="Waligurski E."/>
            <person name="Medina S."/>
            <person name="Paddock L."/>
            <person name="Mostad J."/>
        </authorList>
    </citation>
    <scope>NUCLEOTIDE SEQUENCE [LARGE SCALE GENOMIC DNA]</scope>
    <source>
        <strain evidence="1 2">DFI.9.73</strain>
    </source>
</reference>
<keyword evidence="2" id="KW-1185">Reference proteome</keyword>
<organism evidence="1 2">
    <name type="scientific">Neglectibacter timonensis</name>
    <dbReference type="NCBI Taxonomy" id="1776382"/>
    <lineage>
        <taxon>Bacteria</taxon>
        <taxon>Bacillati</taxon>
        <taxon>Bacillota</taxon>
        <taxon>Clostridia</taxon>
        <taxon>Eubacteriales</taxon>
        <taxon>Oscillospiraceae</taxon>
        <taxon>Neglectibacter</taxon>
    </lineage>
</organism>
<dbReference type="Proteomes" id="UP001524473">
    <property type="component" value="Unassembled WGS sequence"/>
</dbReference>
<protein>
    <submittedName>
        <fullName evidence="1">Uncharacterized protein</fullName>
    </submittedName>
</protein>
<gene>
    <name evidence="1" type="ORF">NE695_17730</name>
</gene>
<name>A0ABT1S4L4_9FIRM</name>
<sequence>MSGLKAFESIRGTISGESTLSGTLSVATGQDYDIYSGEYEIIPDVEDEQTLETAHKLLTDNIVVAKVPYFETSNDSNGNTAYIGKEV</sequence>
<evidence type="ECO:0000313" key="1">
    <source>
        <dbReference type="EMBL" id="MCQ4841753.1"/>
    </source>
</evidence>